<sequence>MSICFAVLLFAVSGVRAPAEDGYRLWMRYDTLADANAQAWRSSINTVVIPGDSPTMRAILAELVPALSGLLGKSIAASANNTLADGTLVVGTPSTSSAIASLQLRDALAKVGDEGFLIRSEKIDGRSVTVIAASTELGALYGAFHFLRLVQTQPASGNLNISEKPRFLFRLLNHWDNLDGSIERGYAGQSLWKWNELPGTIDPRLTDYARASASLGINGAVLNNVNADAKSLTPEYLRKAAAIADVFRPYGVRVYLVPRFSAPIEIDGLETADPLDPKVAAWWKAKTDEIYKLIPDFGGYLVKANSEGQPGPMTYGRTHADGANMLAAAVARYGGIVMWRAFIYDPVPGSDRAAEAYNTLKPFDGKFAPNVILQVKNGPVDFMPREPFHPIFGSMPHTQVMPEVQITQEYLGHSNSIAFLATMWREFLDSDTYAKGPGSTVTRVVDGRLYGQTLTAIAGVANTGDDRNWTGHHLAQANWFAYGRLAWNPDMSAREIADEWTEMTLTHDRKSVDEIVRLLLESREAVVNYEMPLGLAHLMDNPHYGPGPWGYPVARPDWSPVYYHRAANDGIGFDRTATGTNAVAQYHEPLRSRYADLSTCPDDMLLWFHHVPWTYKMRSGRTLWDELCLRYQRGVDWTGDARKRWDALAGIIDAERHTAVARKLVIQQRDAKWWRDAGLLYFQTFSKQPFPADVDQPTRTLDEVKALDDYGHPQKAKK</sequence>
<dbReference type="GO" id="GO:0046559">
    <property type="term" value="F:alpha-glucuronidase activity"/>
    <property type="evidence" value="ECO:0007669"/>
    <property type="project" value="InterPro"/>
</dbReference>
<accession>A0A178IK08</accession>
<dbReference type="InterPro" id="IPR005154">
    <property type="entry name" value="Glyco_hydro_67_aGlcAse_N"/>
</dbReference>
<feature type="active site" description="Proton donor" evidence="8">
    <location>
        <position position="307"/>
    </location>
</feature>
<protein>
    <recommendedName>
        <fullName evidence="9">Xylan alpha-1,2-glucuronidase</fullName>
        <ecNumber evidence="9">3.2.1.131</ecNumber>
    </recommendedName>
</protein>
<organism evidence="13 14">
    <name type="scientific">Termitidicoccus mucosus</name>
    <dbReference type="NCBI Taxonomy" id="1184151"/>
    <lineage>
        <taxon>Bacteria</taxon>
        <taxon>Pseudomonadati</taxon>
        <taxon>Verrucomicrobiota</taxon>
        <taxon>Opitutia</taxon>
        <taxon>Opitutales</taxon>
        <taxon>Opitutaceae</taxon>
        <taxon>Termitidicoccus</taxon>
    </lineage>
</organism>
<dbReference type="InterPro" id="IPR011100">
    <property type="entry name" value="Glyco_hydro_67_cat"/>
</dbReference>
<dbReference type="Proteomes" id="UP000078486">
    <property type="component" value="Unassembled WGS sequence"/>
</dbReference>
<proteinExistence type="inferred from homology"/>
<dbReference type="GO" id="GO:0033939">
    <property type="term" value="F:xylan alpha-1,2-glucuronosidase activity"/>
    <property type="evidence" value="ECO:0007669"/>
    <property type="project" value="UniProtKB-EC"/>
</dbReference>
<dbReference type="STRING" id="1184151.AW736_09445"/>
<keyword evidence="14" id="KW-1185">Reference proteome</keyword>
<dbReference type="EMBL" id="LRRQ01000074">
    <property type="protein sequence ID" value="OAM90204.1"/>
    <property type="molecule type" value="Genomic_DNA"/>
</dbReference>
<dbReference type="PIRSF" id="PIRSF029900">
    <property type="entry name" value="Alpha-glucuronds"/>
    <property type="match status" value="1"/>
</dbReference>
<dbReference type="InterPro" id="IPR037054">
    <property type="entry name" value="A-glucoronidase_C_sf"/>
</dbReference>
<evidence type="ECO:0000256" key="9">
    <source>
        <dbReference type="RuleBase" id="RU361198"/>
    </source>
</evidence>
<evidence type="ECO:0000259" key="11">
    <source>
        <dbReference type="Pfam" id="PF07477"/>
    </source>
</evidence>
<evidence type="ECO:0000313" key="14">
    <source>
        <dbReference type="Proteomes" id="UP000078486"/>
    </source>
</evidence>
<keyword evidence="2 7" id="KW-0858">Xylan degradation</keyword>
<feature type="domain" description="Alpha glucuronidase N-terminal" evidence="10">
    <location>
        <begin position="25"/>
        <end position="146"/>
    </location>
</feature>
<evidence type="ECO:0000259" key="12">
    <source>
        <dbReference type="Pfam" id="PF07488"/>
    </source>
</evidence>
<dbReference type="GO" id="GO:0045493">
    <property type="term" value="P:xylan catabolic process"/>
    <property type="evidence" value="ECO:0007669"/>
    <property type="project" value="UniProtKB-KW"/>
</dbReference>
<evidence type="ECO:0000256" key="7">
    <source>
        <dbReference type="PIRNR" id="PIRNR029900"/>
    </source>
</evidence>
<evidence type="ECO:0000259" key="10">
    <source>
        <dbReference type="Pfam" id="PF03648"/>
    </source>
</evidence>
<dbReference type="SUPFAM" id="SSF51445">
    <property type="entry name" value="(Trans)glycosidases"/>
    <property type="match status" value="1"/>
</dbReference>
<evidence type="ECO:0000256" key="1">
    <source>
        <dbReference type="ARBA" id="ARBA00008833"/>
    </source>
</evidence>
<dbReference type="Pfam" id="PF07488">
    <property type="entry name" value="Glyco_hydro_67M"/>
    <property type="match status" value="1"/>
</dbReference>
<dbReference type="InterPro" id="IPR029018">
    <property type="entry name" value="Hex-like_dom2"/>
</dbReference>
<evidence type="ECO:0000256" key="4">
    <source>
        <dbReference type="ARBA" id="ARBA00023277"/>
    </source>
</evidence>
<dbReference type="InterPro" id="IPR011099">
    <property type="entry name" value="Glyco_hydro_67_C"/>
</dbReference>
<dbReference type="GO" id="GO:0005576">
    <property type="term" value="C:extracellular region"/>
    <property type="evidence" value="ECO:0007669"/>
    <property type="project" value="InterPro"/>
</dbReference>
<dbReference type="Gene3D" id="3.30.379.10">
    <property type="entry name" value="Chitobiase/beta-hexosaminidase domain 2-like"/>
    <property type="match status" value="1"/>
</dbReference>
<keyword evidence="6 9" id="KW-0624">Polysaccharide degradation</keyword>
<keyword evidence="5 7" id="KW-0326">Glycosidase</keyword>
<evidence type="ECO:0000256" key="8">
    <source>
        <dbReference type="PIRSR" id="PIRSR029900-1"/>
    </source>
</evidence>
<keyword evidence="4 9" id="KW-0119">Carbohydrate metabolism</keyword>
<dbReference type="SUPFAM" id="SSF55545">
    <property type="entry name" value="beta-N-acetylhexosaminidase-like domain"/>
    <property type="match status" value="1"/>
</dbReference>
<dbReference type="PANTHER" id="PTHR39207:SF1">
    <property type="entry name" value="ALPHA-GLUCURONIDASE A"/>
    <property type="match status" value="1"/>
</dbReference>
<comment type="caution">
    <text evidence="13">The sequence shown here is derived from an EMBL/GenBank/DDBJ whole genome shotgun (WGS) entry which is preliminary data.</text>
</comment>
<keyword evidence="3 7" id="KW-0378">Hydrolase</keyword>
<evidence type="ECO:0000313" key="13">
    <source>
        <dbReference type="EMBL" id="OAM90204.1"/>
    </source>
</evidence>
<dbReference type="Pfam" id="PF03648">
    <property type="entry name" value="Glyco_hydro_67N"/>
    <property type="match status" value="1"/>
</dbReference>
<feature type="active site" description="Proton acceptor" evidence="8">
    <location>
        <position position="381"/>
    </location>
</feature>
<dbReference type="EC" id="3.2.1.131" evidence="9"/>
<dbReference type="Pfam" id="PF07477">
    <property type="entry name" value="Glyco_hydro_67C"/>
    <property type="match status" value="1"/>
</dbReference>
<feature type="active site" description="Proton acceptor" evidence="8">
    <location>
        <position position="409"/>
    </location>
</feature>
<reference evidence="13 14" key="1">
    <citation type="submission" date="2016-01" db="EMBL/GenBank/DDBJ databases">
        <title>High potential of lignocellulose degradation of a new Verrucomicrobia species.</title>
        <authorList>
            <person name="Wang Y."/>
            <person name="Shi Y."/>
            <person name="Qiu Z."/>
            <person name="Liu S."/>
            <person name="Yang H."/>
        </authorList>
    </citation>
    <scope>NUCLEOTIDE SEQUENCE [LARGE SCALE GENOMIC DNA]</scope>
    <source>
        <strain evidence="13 14">TSB47</strain>
    </source>
</reference>
<dbReference type="AlphaFoldDB" id="A0A178IK08"/>
<feature type="domain" description="Glycosyl hydrolase family 67 catalytic" evidence="12">
    <location>
        <begin position="150"/>
        <end position="469"/>
    </location>
</feature>
<evidence type="ECO:0000256" key="5">
    <source>
        <dbReference type="ARBA" id="ARBA00023295"/>
    </source>
</evidence>
<comment type="similarity">
    <text evidence="1 7 9">Belongs to the glycosyl hydrolase 67 family.</text>
</comment>
<dbReference type="PANTHER" id="PTHR39207">
    <property type="entry name" value="ALPHA-GLUCURONIDASE A"/>
    <property type="match status" value="1"/>
</dbReference>
<evidence type="ECO:0000256" key="2">
    <source>
        <dbReference type="ARBA" id="ARBA00022651"/>
    </source>
</evidence>
<dbReference type="InterPro" id="IPR011395">
    <property type="entry name" value="Glyco_hydro_67_aGlcAse"/>
</dbReference>
<dbReference type="Gene3D" id="3.20.20.80">
    <property type="entry name" value="Glycosidases"/>
    <property type="match status" value="1"/>
</dbReference>
<evidence type="ECO:0000256" key="3">
    <source>
        <dbReference type="ARBA" id="ARBA00022801"/>
    </source>
</evidence>
<dbReference type="Gene3D" id="3.90.1330.10">
    <property type="entry name" value="Alpha-glucuronidase, C-terminal domain"/>
    <property type="match status" value="1"/>
</dbReference>
<dbReference type="InterPro" id="IPR017853">
    <property type="entry name" value="GH"/>
</dbReference>
<comment type="subunit">
    <text evidence="9">Homodimer.</text>
</comment>
<feature type="domain" description="Glycosyl hydrolase family 67 C-terminal" evidence="11">
    <location>
        <begin position="470"/>
        <end position="693"/>
    </location>
</feature>
<name>A0A178IK08_9BACT</name>
<comment type="catalytic activity">
    <reaction evidence="9">
        <text>Hydrolysis of (1-&gt;2)-alpha-D-(4-O-methyl)glucuronosyl links in the main chain of hardwood xylans.</text>
        <dbReference type="EC" id="3.2.1.131"/>
    </reaction>
</comment>
<gene>
    <name evidence="13" type="ORF">AW736_09445</name>
</gene>
<evidence type="ECO:0000256" key="6">
    <source>
        <dbReference type="ARBA" id="ARBA00023326"/>
    </source>
</evidence>